<evidence type="ECO:0000313" key="2">
    <source>
        <dbReference type="Proteomes" id="UP001055879"/>
    </source>
</evidence>
<reference evidence="1 2" key="2">
    <citation type="journal article" date="2022" name="Mol. Ecol. Resour.">
        <title>The genomes of chicory, endive, great burdock and yacon provide insights into Asteraceae paleo-polyploidization history and plant inulin production.</title>
        <authorList>
            <person name="Fan W."/>
            <person name="Wang S."/>
            <person name="Wang H."/>
            <person name="Wang A."/>
            <person name="Jiang F."/>
            <person name="Liu H."/>
            <person name="Zhao H."/>
            <person name="Xu D."/>
            <person name="Zhang Y."/>
        </authorList>
    </citation>
    <scope>NUCLEOTIDE SEQUENCE [LARGE SCALE GENOMIC DNA]</scope>
    <source>
        <strain evidence="2">cv. Niubang</strain>
    </source>
</reference>
<comment type="caution">
    <text evidence="1">The sequence shown here is derived from an EMBL/GenBank/DDBJ whole genome shotgun (WGS) entry which is preliminary data.</text>
</comment>
<gene>
    <name evidence="1" type="ORF">L6452_28128</name>
</gene>
<evidence type="ECO:0000313" key="1">
    <source>
        <dbReference type="EMBL" id="KAI3702390.1"/>
    </source>
</evidence>
<dbReference type="EMBL" id="CM042055">
    <property type="protein sequence ID" value="KAI3702390.1"/>
    <property type="molecule type" value="Genomic_DNA"/>
</dbReference>
<name>A0ACB8ZYD9_ARCLA</name>
<accession>A0ACB8ZYD9</accession>
<sequence length="159" mass="17808">MGSLKEERKITGWAAKDPSGILSPYTFTLRHSLSLSLSIHMYLPPKNREDDVLIKFICCGVCHTDLHQIKNDYGTSNYPMVSGHEVVGEVKEVGSDVSKFKVGDTVGVRLLVGCCNSCRPCQAEAEQYCKKKKWAYNDVYTDRKPTQSGFSDSMVIHQK</sequence>
<keyword evidence="2" id="KW-1185">Reference proteome</keyword>
<protein>
    <submittedName>
        <fullName evidence="1">Uncharacterized protein</fullName>
    </submittedName>
</protein>
<proteinExistence type="predicted"/>
<reference evidence="2" key="1">
    <citation type="journal article" date="2022" name="Mol. Ecol. Resour.">
        <title>The genomes of chicory, endive, great burdock and yacon provide insights into Asteraceae palaeo-polyploidization history and plant inulin production.</title>
        <authorList>
            <person name="Fan W."/>
            <person name="Wang S."/>
            <person name="Wang H."/>
            <person name="Wang A."/>
            <person name="Jiang F."/>
            <person name="Liu H."/>
            <person name="Zhao H."/>
            <person name="Xu D."/>
            <person name="Zhang Y."/>
        </authorList>
    </citation>
    <scope>NUCLEOTIDE SEQUENCE [LARGE SCALE GENOMIC DNA]</scope>
    <source>
        <strain evidence="2">cv. Niubang</strain>
    </source>
</reference>
<dbReference type="Proteomes" id="UP001055879">
    <property type="component" value="Linkage Group LG09"/>
</dbReference>
<organism evidence="1 2">
    <name type="scientific">Arctium lappa</name>
    <name type="common">Greater burdock</name>
    <name type="synonym">Lappa major</name>
    <dbReference type="NCBI Taxonomy" id="4217"/>
    <lineage>
        <taxon>Eukaryota</taxon>
        <taxon>Viridiplantae</taxon>
        <taxon>Streptophyta</taxon>
        <taxon>Embryophyta</taxon>
        <taxon>Tracheophyta</taxon>
        <taxon>Spermatophyta</taxon>
        <taxon>Magnoliopsida</taxon>
        <taxon>eudicotyledons</taxon>
        <taxon>Gunneridae</taxon>
        <taxon>Pentapetalae</taxon>
        <taxon>asterids</taxon>
        <taxon>campanulids</taxon>
        <taxon>Asterales</taxon>
        <taxon>Asteraceae</taxon>
        <taxon>Carduoideae</taxon>
        <taxon>Cardueae</taxon>
        <taxon>Arctiinae</taxon>
        <taxon>Arctium</taxon>
    </lineage>
</organism>